<name>A0AA38FL92_TAXCH</name>
<evidence type="ECO:0000256" key="5">
    <source>
        <dbReference type="ARBA" id="ARBA00023136"/>
    </source>
</evidence>
<dbReference type="PANTHER" id="PTHR47974:SF9">
    <property type="entry name" value="RECEPTOR-LIKE SERINE_THREONINE-PROTEIN KINASE"/>
    <property type="match status" value="1"/>
</dbReference>
<evidence type="ECO:0000256" key="2">
    <source>
        <dbReference type="ARBA" id="ARBA00022692"/>
    </source>
</evidence>
<protein>
    <recommendedName>
        <fullName evidence="9">Wall-associated receptor kinase C-terminal domain-containing protein</fullName>
    </recommendedName>
</protein>
<proteinExistence type="predicted"/>
<dbReference type="AlphaFoldDB" id="A0AA38FL92"/>
<evidence type="ECO:0000256" key="3">
    <source>
        <dbReference type="ARBA" id="ARBA00022729"/>
    </source>
</evidence>
<sequence>NKIFNIIKTRNTSITVYQCDKQCLPDGSYPPGYNLNASCSRRKVTVQEGTVEWYFAEERYQSCRNCMKSKGFCGYTVPNEVDFYCFCQDGPRSNQCSNDKTRKRVVIGASVGTTVSLMIAAVLVVYYKKSRSTSDVEKFLHDYVHEMPSRYSYSQLKKITRNFSDKLGEGGFGVVYKG</sequence>
<dbReference type="EMBL" id="JAHRHJ020000008">
    <property type="protein sequence ID" value="KAH9306287.1"/>
    <property type="molecule type" value="Genomic_DNA"/>
</dbReference>
<evidence type="ECO:0000313" key="7">
    <source>
        <dbReference type="EMBL" id="KAH9306287.1"/>
    </source>
</evidence>
<evidence type="ECO:0000256" key="4">
    <source>
        <dbReference type="ARBA" id="ARBA00022989"/>
    </source>
</evidence>
<dbReference type="Gene3D" id="3.30.200.20">
    <property type="entry name" value="Phosphorylase Kinase, domain 1"/>
    <property type="match status" value="1"/>
</dbReference>
<keyword evidence="2 6" id="KW-0812">Transmembrane</keyword>
<keyword evidence="5 6" id="KW-0472">Membrane</keyword>
<keyword evidence="4 6" id="KW-1133">Transmembrane helix</keyword>
<accession>A0AA38FL92</accession>
<feature type="non-terminal residue" evidence="7">
    <location>
        <position position="1"/>
    </location>
</feature>
<evidence type="ECO:0000313" key="8">
    <source>
        <dbReference type="Proteomes" id="UP000824469"/>
    </source>
</evidence>
<keyword evidence="8" id="KW-1185">Reference proteome</keyword>
<reference evidence="7 8" key="1">
    <citation type="journal article" date="2021" name="Nat. Plants">
        <title>The Taxus genome provides insights into paclitaxel biosynthesis.</title>
        <authorList>
            <person name="Xiong X."/>
            <person name="Gou J."/>
            <person name="Liao Q."/>
            <person name="Li Y."/>
            <person name="Zhou Q."/>
            <person name="Bi G."/>
            <person name="Li C."/>
            <person name="Du R."/>
            <person name="Wang X."/>
            <person name="Sun T."/>
            <person name="Guo L."/>
            <person name="Liang H."/>
            <person name="Lu P."/>
            <person name="Wu Y."/>
            <person name="Zhang Z."/>
            <person name="Ro D.K."/>
            <person name="Shang Y."/>
            <person name="Huang S."/>
            <person name="Yan J."/>
        </authorList>
    </citation>
    <scope>NUCLEOTIDE SEQUENCE [LARGE SCALE GENOMIC DNA]</scope>
    <source>
        <strain evidence="7">Ta-2019</strain>
    </source>
</reference>
<feature type="transmembrane region" description="Helical" evidence="6">
    <location>
        <begin position="105"/>
        <end position="127"/>
    </location>
</feature>
<feature type="non-terminal residue" evidence="7">
    <location>
        <position position="178"/>
    </location>
</feature>
<evidence type="ECO:0000256" key="1">
    <source>
        <dbReference type="ARBA" id="ARBA00004167"/>
    </source>
</evidence>
<comment type="subcellular location">
    <subcellularLocation>
        <location evidence="1">Membrane</location>
        <topology evidence="1">Single-pass membrane protein</topology>
    </subcellularLocation>
</comment>
<evidence type="ECO:0008006" key="9">
    <source>
        <dbReference type="Google" id="ProtNLM"/>
    </source>
</evidence>
<gene>
    <name evidence="7" type="ORF">KI387_010691</name>
</gene>
<organism evidence="7 8">
    <name type="scientific">Taxus chinensis</name>
    <name type="common">Chinese yew</name>
    <name type="synonym">Taxus wallichiana var. chinensis</name>
    <dbReference type="NCBI Taxonomy" id="29808"/>
    <lineage>
        <taxon>Eukaryota</taxon>
        <taxon>Viridiplantae</taxon>
        <taxon>Streptophyta</taxon>
        <taxon>Embryophyta</taxon>
        <taxon>Tracheophyta</taxon>
        <taxon>Spermatophyta</taxon>
        <taxon>Pinopsida</taxon>
        <taxon>Pinidae</taxon>
        <taxon>Conifers II</taxon>
        <taxon>Cupressales</taxon>
        <taxon>Taxaceae</taxon>
        <taxon>Taxus</taxon>
    </lineage>
</organism>
<dbReference type="PANTHER" id="PTHR47974">
    <property type="entry name" value="OS07G0415500 PROTEIN"/>
    <property type="match status" value="1"/>
</dbReference>
<comment type="caution">
    <text evidence="7">The sequence shown here is derived from an EMBL/GenBank/DDBJ whole genome shotgun (WGS) entry which is preliminary data.</text>
</comment>
<keyword evidence="3" id="KW-0732">Signal</keyword>
<dbReference type="Proteomes" id="UP000824469">
    <property type="component" value="Unassembled WGS sequence"/>
</dbReference>
<evidence type="ECO:0000256" key="6">
    <source>
        <dbReference type="SAM" id="Phobius"/>
    </source>
</evidence>
<dbReference type="GO" id="GO:0016020">
    <property type="term" value="C:membrane"/>
    <property type="evidence" value="ECO:0007669"/>
    <property type="project" value="UniProtKB-SubCell"/>
</dbReference>